<proteinExistence type="predicted"/>
<protein>
    <recommendedName>
        <fullName evidence="4">WXG100 family type VII secretion target</fullName>
    </recommendedName>
</protein>
<name>A0ABW2JD44_9ACTN</name>
<evidence type="ECO:0000313" key="3">
    <source>
        <dbReference type="Proteomes" id="UP001596523"/>
    </source>
</evidence>
<comment type="caution">
    <text evidence="2">The sequence shown here is derived from an EMBL/GenBank/DDBJ whole genome shotgun (WGS) entry which is preliminary data.</text>
</comment>
<dbReference type="EMBL" id="JBHTCF010000001">
    <property type="protein sequence ID" value="MFC7303305.1"/>
    <property type="molecule type" value="Genomic_DNA"/>
</dbReference>
<keyword evidence="3" id="KW-1185">Reference proteome</keyword>
<accession>A0ABW2JD44</accession>
<organism evidence="2 3">
    <name type="scientific">Streptomyces monticola</name>
    <dbReference type="NCBI Taxonomy" id="2666263"/>
    <lineage>
        <taxon>Bacteria</taxon>
        <taxon>Bacillati</taxon>
        <taxon>Actinomycetota</taxon>
        <taxon>Actinomycetes</taxon>
        <taxon>Kitasatosporales</taxon>
        <taxon>Streptomycetaceae</taxon>
        <taxon>Streptomyces</taxon>
    </lineage>
</organism>
<feature type="region of interest" description="Disordered" evidence="1">
    <location>
        <begin position="1"/>
        <end position="21"/>
    </location>
</feature>
<feature type="compositionally biased region" description="Polar residues" evidence="1">
    <location>
        <begin position="8"/>
        <end position="21"/>
    </location>
</feature>
<dbReference type="Proteomes" id="UP001596523">
    <property type="component" value="Unassembled WGS sequence"/>
</dbReference>
<reference evidence="3" key="1">
    <citation type="journal article" date="2019" name="Int. J. Syst. Evol. Microbiol.">
        <title>The Global Catalogue of Microorganisms (GCM) 10K type strain sequencing project: providing services to taxonomists for standard genome sequencing and annotation.</title>
        <authorList>
            <consortium name="The Broad Institute Genomics Platform"/>
            <consortium name="The Broad Institute Genome Sequencing Center for Infectious Disease"/>
            <person name="Wu L."/>
            <person name="Ma J."/>
        </authorList>
    </citation>
    <scope>NUCLEOTIDE SEQUENCE [LARGE SCALE GENOMIC DNA]</scope>
    <source>
        <strain evidence="3">SYNS20</strain>
    </source>
</reference>
<feature type="region of interest" description="Disordered" evidence="1">
    <location>
        <begin position="97"/>
        <end position="122"/>
    </location>
</feature>
<evidence type="ECO:0008006" key="4">
    <source>
        <dbReference type="Google" id="ProtNLM"/>
    </source>
</evidence>
<gene>
    <name evidence="2" type="ORF">ACFQVC_03635</name>
</gene>
<dbReference type="RefSeq" id="WP_381826294.1">
    <property type="nucleotide sequence ID" value="NZ_JBHTCF010000001.1"/>
</dbReference>
<evidence type="ECO:0000313" key="2">
    <source>
        <dbReference type="EMBL" id="MFC7303305.1"/>
    </source>
</evidence>
<evidence type="ECO:0000256" key="1">
    <source>
        <dbReference type="SAM" id="MobiDB-lite"/>
    </source>
</evidence>
<sequence>MRPAEPSGPTTRVDTDKLNTASNNLVELRGDTDNADRVSQEDTFDAIKYLNKHSFGTAPDDGSWATAGGLVELDTRWTQQVLNLKEMLQSISDKIHDTRGNYTRREDHERSQHDRGVMSDFG</sequence>